<dbReference type="PANTHER" id="PTHR41523">
    <property type="entry name" value="TWO-COMPONENT SYSTEM SENSOR PROTEIN"/>
    <property type="match status" value="1"/>
</dbReference>
<dbReference type="Pfam" id="PF07536">
    <property type="entry name" value="HWE_HK"/>
    <property type="match status" value="1"/>
</dbReference>
<dbReference type="GO" id="GO:0005524">
    <property type="term" value="F:ATP binding"/>
    <property type="evidence" value="ECO:0007669"/>
    <property type="project" value="UniProtKB-KW"/>
</dbReference>
<dbReference type="SUPFAM" id="SSF55781">
    <property type="entry name" value="GAF domain-like"/>
    <property type="match status" value="1"/>
</dbReference>
<keyword evidence="11" id="KW-0843">Virulence</keyword>
<keyword evidence="3" id="KW-0597">Phosphoprotein</keyword>
<dbReference type="Gene3D" id="3.30.450.20">
    <property type="entry name" value="PAS domain"/>
    <property type="match status" value="2"/>
</dbReference>
<dbReference type="Proteomes" id="UP000295023">
    <property type="component" value="Unassembled WGS sequence"/>
</dbReference>
<dbReference type="PROSITE" id="PS50112">
    <property type="entry name" value="PAS"/>
    <property type="match status" value="2"/>
</dbReference>
<dbReference type="NCBIfam" id="TIGR00229">
    <property type="entry name" value="sensory_box"/>
    <property type="match status" value="2"/>
</dbReference>
<keyword evidence="8" id="KW-0547">Nucleotide-binding</keyword>
<keyword evidence="5" id="KW-0288">FMN</keyword>
<evidence type="ECO:0000256" key="2">
    <source>
        <dbReference type="ARBA" id="ARBA00012438"/>
    </source>
</evidence>
<name>A0A4V2WM66_9PROT</name>
<comment type="catalytic activity">
    <reaction evidence="1">
        <text>ATP + protein L-histidine = ADP + protein N-phospho-L-histidine.</text>
        <dbReference type="EC" id="2.7.13.3"/>
    </reaction>
</comment>
<dbReference type="SMART" id="SM00911">
    <property type="entry name" value="HWE_HK"/>
    <property type="match status" value="1"/>
</dbReference>
<reference evidence="14 15" key="1">
    <citation type="submission" date="2019-03" db="EMBL/GenBank/DDBJ databases">
        <title>Paracraurococcus aquatilis NE82 genome sequence.</title>
        <authorList>
            <person name="Zhao Y."/>
            <person name="Du Z."/>
        </authorList>
    </citation>
    <scope>NUCLEOTIDE SEQUENCE [LARGE SCALE GENOMIC DNA]</scope>
    <source>
        <strain evidence="14 15">NE82</strain>
    </source>
</reference>
<dbReference type="EMBL" id="SKBM01000002">
    <property type="protein sequence ID" value="TCZ66072.1"/>
    <property type="molecule type" value="Genomic_DNA"/>
</dbReference>
<protein>
    <recommendedName>
        <fullName evidence="2">histidine kinase</fullName>
        <ecNumber evidence="2">2.7.13.3</ecNumber>
    </recommendedName>
</protein>
<dbReference type="PANTHER" id="PTHR41523:SF8">
    <property type="entry name" value="ETHYLENE RESPONSE SENSOR PROTEIN"/>
    <property type="match status" value="1"/>
</dbReference>
<dbReference type="InterPro" id="IPR036890">
    <property type="entry name" value="HATPase_C_sf"/>
</dbReference>
<dbReference type="InterPro" id="IPR000700">
    <property type="entry name" value="PAS-assoc_C"/>
</dbReference>
<evidence type="ECO:0000259" key="13">
    <source>
        <dbReference type="PROSITE" id="PS50113"/>
    </source>
</evidence>
<evidence type="ECO:0000256" key="5">
    <source>
        <dbReference type="ARBA" id="ARBA00022643"/>
    </source>
</evidence>
<dbReference type="Pfam" id="PF13188">
    <property type="entry name" value="PAS_8"/>
    <property type="match status" value="1"/>
</dbReference>
<dbReference type="CDD" id="cd00130">
    <property type="entry name" value="PAS"/>
    <property type="match status" value="1"/>
</dbReference>
<dbReference type="SMART" id="SM00065">
    <property type="entry name" value="GAF"/>
    <property type="match status" value="1"/>
</dbReference>
<keyword evidence="4" id="KW-0285">Flavoprotein</keyword>
<evidence type="ECO:0000256" key="4">
    <source>
        <dbReference type="ARBA" id="ARBA00022630"/>
    </source>
</evidence>
<sequence>MHETADVGRLRNLIPHAPAGVPTEGTALREASLLVPTVRAAAPGPGDGRHRGAARPGPAEHQALLLDVTRAILEQDRDEAGLARLVFDLVAPHIDADIGFNYAAEADGLTLRLVAGPGIPEEFLPGCERLRVGQAFCGTAAASRLPFLADAARIAEDALAALPRAMGMRAYAGHPLLDRRGGLLGTLAFASTRRDRFSAGEIGLLRTLSDFVALTWQRHRAEAALRASEARFQALFESVPVPVAVVDPGTLRLVACNGRLCEMLGHGREALRGMALDSLDAGQDAEALRAALRAVVAGSGRSKLTRRVRRSDGALRSVSVSAEAVTMDGRRLVSETWLDITERLAAAAALRASEERLRSVIGTAADGIVVASAEGRILQANPAVLRMFGQAEAELLGQDLGILMPPDDAARHVDYLAACRGGPARVIGVPGRELLARRRDGSTFPVEVSVGSFEVGGECFLTGILRDVTERKRAEERQELLMREVNHRARNALAVVQATLRLTPKEDAATFARAVEGRVSALARAQGLLTREHWRGAELRALLQGELAPFMACGAGTAARGGTDLPPPTARLEGPSVWLQATATQPLAMAVHELATNAVKHGALSLPGGEVTVCWHLADGDDGRSVLRLRWAEAGGPAIAGPPTRRGFGSRVLEGTVRGQLGGAVSLDWAAAGLACAIEVPLGRTA</sequence>
<dbReference type="Gene3D" id="3.30.565.10">
    <property type="entry name" value="Histidine kinase-like ATPase, C-terminal domain"/>
    <property type="match status" value="1"/>
</dbReference>
<feature type="domain" description="PAS" evidence="12">
    <location>
        <begin position="228"/>
        <end position="299"/>
    </location>
</feature>
<keyword evidence="10" id="KW-0067">ATP-binding</keyword>
<evidence type="ECO:0000256" key="10">
    <source>
        <dbReference type="ARBA" id="ARBA00022840"/>
    </source>
</evidence>
<keyword evidence="15" id="KW-1185">Reference proteome</keyword>
<accession>A0A4V2WM66</accession>
<dbReference type="SMART" id="SM00091">
    <property type="entry name" value="PAS"/>
    <property type="match status" value="2"/>
</dbReference>
<evidence type="ECO:0000256" key="6">
    <source>
        <dbReference type="ARBA" id="ARBA00022679"/>
    </source>
</evidence>
<gene>
    <name evidence="14" type="ORF">EXY23_03045</name>
</gene>
<evidence type="ECO:0000256" key="1">
    <source>
        <dbReference type="ARBA" id="ARBA00000085"/>
    </source>
</evidence>
<evidence type="ECO:0000256" key="9">
    <source>
        <dbReference type="ARBA" id="ARBA00022777"/>
    </source>
</evidence>
<feature type="domain" description="PAS" evidence="12">
    <location>
        <begin position="353"/>
        <end position="408"/>
    </location>
</feature>
<dbReference type="GO" id="GO:0004673">
    <property type="term" value="F:protein histidine kinase activity"/>
    <property type="evidence" value="ECO:0007669"/>
    <property type="project" value="UniProtKB-EC"/>
</dbReference>
<dbReference type="AlphaFoldDB" id="A0A4V2WM66"/>
<dbReference type="InterPro" id="IPR003018">
    <property type="entry name" value="GAF"/>
</dbReference>
<dbReference type="InterPro" id="IPR000014">
    <property type="entry name" value="PAS"/>
</dbReference>
<feature type="domain" description="PAC" evidence="13">
    <location>
        <begin position="430"/>
        <end position="480"/>
    </location>
</feature>
<dbReference type="InterPro" id="IPR011102">
    <property type="entry name" value="Sig_transdc_His_kinase_HWE"/>
</dbReference>
<dbReference type="InterPro" id="IPR029016">
    <property type="entry name" value="GAF-like_dom_sf"/>
</dbReference>
<proteinExistence type="predicted"/>
<comment type="caution">
    <text evidence="14">The sequence shown here is derived from an EMBL/GenBank/DDBJ whole genome shotgun (WGS) entry which is preliminary data.</text>
</comment>
<evidence type="ECO:0000259" key="12">
    <source>
        <dbReference type="PROSITE" id="PS50112"/>
    </source>
</evidence>
<evidence type="ECO:0000256" key="3">
    <source>
        <dbReference type="ARBA" id="ARBA00022553"/>
    </source>
</evidence>
<dbReference type="Pfam" id="PF01590">
    <property type="entry name" value="GAF"/>
    <property type="match status" value="1"/>
</dbReference>
<dbReference type="Gene3D" id="3.30.450.40">
    <property type="match status" value="1"/>
</dbReference>
<dbReference type="InterPro" id="IPR035965">
    <property type="entry name" value="PAS-like_dom_sf"/>
</dbReference>
<evidence type="ECO:0000256" key="11">
    <source>
        <dbReference type="ARBA" id="ARBA00023026"/>
    </source>
</evidence>
<keyword evidence="7" id="KW-0677">Repeat</keyword>
<evidence type="ECO:0000313" key="14">
    <source>
        <dbReference type="EMBL" id="TCZ66072.1"/>
    </source>
</evidence>
<dbReference type="SUPFAM" id="SSF55785">
    <property type="entry name" value="PYP-like sensor domain (PAS domain)"/>
    <property type="match status" value="2"/>
</dbReference>
<dbReference type="OrthoDB" id="5287260at2"/>
<keyword evidence="6" id="KW-0808">Transferase</keyword>
<evidence type="ECO:0000256" key="8">
    <source>
        <dbReference type="ARBA" id="ARBA00022741"/>
    </source>
</evidence>
<evidence type="ECO:0000313" key="15">
    <source>
        <dbReference type="Proteomes" id="UP000295023"/>
    </source>
</evidence>
<keyword evidence="9" id="KW-0418">Kinase</keyword>
<evidence type="ECO:0000256" key="7">
    <source>
        <dbReference type="ARBA" id="ARBA00022737"/>
    </source>
</evidence>
<dbReference type="EC" id="2.7.13.3" evidence="2"/>
<organism evidence="14 15">
    <name type="scientific">Roseicella aquatilis</name>
    <dbReference type="NCBI Taxonomy" id="2527868"/>
    <lineage>
        <taxon>Bacteria</taxon>
        <taxon>Pseudomonadati</taxon>
        <taxon>Pseudomonadota</taxon>
        <taxon>Alphaproteobacteria</taxon>
        <taxon>Acetobacterales</taxon>
        <taxon>Roseomonadaceae</taxon>
        <taxon>Roseicella</taxon>
    </lineage>
</organism>
<dbReference type="PROSITE" id="PS50113">
    <property type="entry name" value="PAC"/>
    <property type="match status" value="1"/>
</dbReference>
<dbReference type="Pfam" id="PF13426">
    <property type="entry name" value="PAS_9"/>
    <property type="match status" value="1"/>
</dbReference>